<protein>
    <recommendedName>
        <fullName evidence="7">Rhodopsin domain-containing protein</fullName>
    </recommendedName>
</protein>
<dbReference type="EMBL" id="LXJU01000036">
    <property type="protein sequence ID" value="OGE47826.1"/>
    <property type="molecule type" value="Genomic_DNA"/>
</dbReference>
<gene>
    <name evidence="8" type="ORF">PENARI_c036G01371</name>
</gene>
<organism evidence="8 9">
    <name type="scientific">Penicillium arizonense</name>
    <dbReference type="NCBI Taxonomy" id="1835702"/>
    <lineage>
        <taxon>Eukaryota</taxon>
        <taxon>Fungi</taxon>
        <taxon>Dikarya</taxon>
        <taxon>Ascomycota</taxon>
        <taxon>Pezizomycotina</taxon>
        <taxon>Eurotiomycetes</taxon>
        <taxon>Eurotiomycetidae</taxon>
        <taxon>Eurotiales</taxon>
        <taxon>Aspergillaceae</taxon>
        <taxon>Penicillium</taxon>
    </lineage>
</organism>
<feature type="transmembrane region" description="Helical" evidence="6">
    <location>
        <begin position="154"/>
        <end position="175"/>
    </location>
</feature>
<keyword evidence="2 6" id="KW-0812">Transmembrane</keyword>
<evidence type="ECO:0000256" key="3">
    <source>
        <dbReference type="ARBA" id="ARBA00022989"/>
    </source>
</evidence>
<dbReference type="AlphaFoldDB" id="A0A1F5L458"/>
<dbReference type="PANTHER" id="PTHR33048">
    <property type="entry name" value="PTH11-LIKE INTEGRAL MEMBRANE PROTEIN (AFU_ORTHOLOGUE AFUA_5G11245)"/>
    <property type="match status" value="1"/>
</dbReference>
<keyword evidence="3 6" id="KW-1133">Transmembrane helix</keyword>
<comment type="subcellular location">
    <subcellularLocation>
        <location evidence="1">Membrane</location>
        <topology evidence="1">Multi-pass membrane protein</topology>
    </subcellularLocation>
</comment>
<evidence type="ECO:0000256" key="1">
    <source>
        <dbReference type="ARBA" id="ARBA00004141"/>
    </source>
</evidence>
<dbReference type="InterPro" id="IPR052337">
    <property type="entry name" value="SAT4-like"/>
</dbReference>
<evidence type="ECO:0000256" key="6">
    <source>
        <dbReference type="SAM" id="Phobius"/>
    </source>
</evidence>
<dbReference type="Pfam" id="PF20684">
    <property type="entry name" value="Fung_rhodopsin"/>
    <property type="match status" value="1"/>
</dbReference>
<dbReference type="RefSeq" id="XP_022483283.1">
    <property type="nucleotide sequence ID" value="XM_022636844.1"/>
</dbReference>
<comment type="caution">
    <text evidence="8">The sequence shown here is derived from an EMBL/GenBank/DDBJ whole genome shotgun (WGS) entry which is preliminary data.</text>
</comment>
<comment type="similarity">
    <text evidence="5">Belongs to the SAT4 family.</text>
</comment>
<evidence type="ECO:0000256" key="2">
    <source>
        <dbReference type="ARBA" id="ARBA00022692"/>
    </source>
</evidence>
<proteinExistence type="inferred from homology"/>
<dbReference type="InterPro" id="IPR049326">
    <property type="entry name" value="Rhodopsin_dom_fungi"/>
</dbReference>
<dbReference type="GO" id="GO:0016020">
    <property type="term" value="C:membrane"/>
    <property type="evidence" value="ECO:0007669"/>
    <property type="project" value="UniProtKB-SubCell"/>
</dbReference>
<evidence type="ECO:0000313" key="9">
    <source>
        <dbReference type="Proteomes" id="UP000177622"/>
    </source>
</evidence>
<feature type="transmembrane region" description="Helical" evidence="6">
    <location>
        <begin position="20"/>
        <end position="43"/>
    </location>
</feature>
<reference evidence="8 9" key="1">
    <citation type="journal article" date="2016" name="Sci. Rep.">
        <title>Penicillium arizonense, a new, genome sequenced fungal species, reveals a high chemical diversity in secreted metabolites.</title>
        <authorList>
            <person name="Grijseels S."/>
            <person name="Nielsen J.C."/>
            <person name="Randelovic M."/>
            <person name="Nielsen J."/>
            <person name="Nielsen K.F."/>
            <person name="Workman M."/>
            <person name="Frisvad J.C."/>
        </authorList>
    </citation>
    <scope>NUCLEOTIDE SEQUENCE [LARGE SCALE GENOMIC DNA]</scope>
    <source>
        <strain evidence="8 9">CBS 141311</strain>
    </source>
</reference>
<evidence type="ECO:0000313" key="8">
    <source>
        <dbReference type="EMBL" id="OGE47826.1"/>
    </source>
</evidence>
<sequence length="239" mass="26950">MGLRLIMRKLRKQQLVLSDYFTVVAILCLVARSVFAIVVGLWGNNNNMKPGHPFTTTEIYQRVVGSKLTLADRMVYNTYLWIQKSIVLLLYNQIFSCLPFAALVIKTYWVTLLATYLTVQGASFVDCRPIRLYWQVVPDPGHCTSATIQLSTFVALNMATDLMLLIFPMPAIFSLKTYSLRRRLQLFALFSLGILLLVVAILRLPVYSNGTSQVRRYTWGSVEQFGAALSLTAHDVAAT</sequence>
<evidence type="ECO:0000256" key="4">
    <source>
        <dbReference type="ARBA" id="ARBA00023136"/>
    </source>
</evidence>
<keyword evidence="4 6" id="KW-0472">Membrane</keyword>
<dbReference type="STRING" id="1835702.A0A1F5L458"/>
<feature type="transmembrane region" description="Helical" evidence="6">
    <location>
        <begin position="187"/>
        <end position="206"/>
    </location>
</feature>
<dbReference type="OrthoDB" id="2988756at2759"/>
<dbReference type="GeneID" id="34581578"/>
<accession>A0A1F5L458</accession>
<name>A0A1F5L458_PENAI</name>
<dbReference type="Proteomes" id="UP000177622">
    <property type="component" value="Unassembled WGS sequence"/>
</dbReference>
<evidence type="ECO:0000256" key="5">
    <source>
        <dbReference type="ARBA" id="ARBA00038359"/>
    </source>
</evidence>
<dbReference type="PANTHER" id="PTHR33048:SF166">
    <property type="entry name" value="PTH11-LIKE INTEGRAL MEMBRANE PROTEIN"/>
    <property type="match status" value="1"/>
</dbReference>
<feature type="domain" description="Rhodopsin" evidence="7">
    <location>
        <begin position="3"/>
        <end position="222"/>
    </location>
</feature>
<evidence type="ECO:0000259" key="7">
    <source>
        <dbReference type="Pfam" id="PF20684"/>
    </source>
</evidence>
<keyword evidence="9" id="KW-1185">Reference proteome</keyword>